<organism evidence="8 9">
    <name type="scientific">Pyrinomonas methylaliphatogenes</name>
    <dbReference type="NCBI Taxonomy" id="454194"/>
    <lineage>
        <taxon>Bacteria</taxon>
        <taxon>Pseudomonadati</taxon>
        <taxon>Acidobacteriota</taxon>
        <taxon>Blastocatellia</taxon>
        <taxon>Blastocatellales</taxon>
        <taxon>Pyrinomonadaceae</taxon>
        <taxon>Pyrinomonas</taxon>
    </lineage>
</organism>
<keyword evidence="3 7" id="KW-0375">Hydrogen ion transport</keyword>
<dbReference type="EMBL" id="CBXV010000008">
    <property type="protein sequence ID" value="CDM66795.1"/>
    <property type="molecule type" value="Genomic_DNA"/>
</dbReference>
<keyword evidence="9" id="KW-1185">Reference proteome</keyword>
<accession>A0A0B6X3B3</accession>
<evidence type="ECO:0000256" key="3">
    <source>
        <dbReference type="ARBA" id="ARBA00022781"/>
    </source>
</evidence>
<comment type="subcellular location">
    <subcellularLocation>
        <location evidence="7">Cell membrane</location>
        <topology evidence="7">Peripheral membrane protein</topology>
    </subcellularLocation>
    <subcellularLocation>
        <location evidence="1">Membrane</location>
    </subcellularLocation>
</comment>
<protein>
    <recommendedName>
        <fullName evidence="7">ATP synthase subunit delta</fullName>
    </recommendedName>
    <alternativeName>
        <fullName evidence="7">ATP synthase F(1) sector subunit delta</fullName>
    </alternativeName>
    <alternativeName>
        <fullName evidence="7">F-type ATPase subunit delta</fullName>
        <shortName evidence="7">F-ATPase subunit delta</shortName>
    </alternativeName>
</protein>
<evidence type="ECO:0000256" key="1">
    <source>
        <dbReference type="ARBA" id="ARBA00004370"/>
    </source>
</evidence>
<evidence type="ECO:0000313" key="8">
    <source>
        <dbReference type="EMBL" id="CDM66795.1"/>
    </source>
</evidence>
<dbReference type="InterPro" id="IPR000711">
    <property type="entry name" value="ATPase_OSCP/dsu"/>
</dbReference>
<dbReference type="GO" id="GO:0005886">
    <property type="term" value="C:plasma membrane"/>
    <property type="evidence" value="ECO:0007669"/>
    <property type="project" value="UniProtKB-SubCell"/>
</dbReference>
<reference evidence="8 9" key="1">
    <citation type="submission" date="2013-12" db="EMBL/GenBank/DDBJ databases">
        <authorList>
            <person name="Stott M."/>
        </authorList>
    </citation>
    <scope>NUCLEOTIDE SEQUENCE [LARGE SCALE GENOMIC DNA]</scope>
    <source>
        <strain evidence="8 9">K22</strain>
    </source>
</reference>
<keyword evidence="8" id="KW-0378">Hydrolase</keyword>
<dbReference type="Gene3D" id="1.10.520.20">
    <property type="entry name" value="N-terminal domain of the delta subunit of the F1F0-ATP synthase"/>
    <property type="match status" value="1"/>
</dbReference>
<dbReference type="PRINTS" id="PR00125">
    <property type="entry name" value="ATPASEDELTA"/>
</dbReference>
<dbReference type="OrthoDB" id="9802471at2"/>
<gene>
    <name evidence="7" type="primary">atpH</name>
    <name evidence="8" type="ORF">PYK22_02833</name>
</gene>
<comment type="similarity">
    <text evidence="7">Belongs to the ATPase delta chain family.</text>
</comment>
<dbReference type="HAMAP" id="MF_01416">
    <property type="entry name" value="ATP_synth_delta_bact"/>
    <property type="match status" value="1"/>
</dbReference>
<comment type="function">
    <text evidence="7">F(1)F(0) ATP synthase produces ATP from ADP in the presence of a proton or sodium gradient. F-type ATPases consist of two structural domains, F(1) containing the extramembraneous catalytic core and F(0) containing the membrane proton channel, linked together by a central stalk and a peripheral stalk. During catalysis, ATP synthesis in the catalytic domain of F(1) is coupled via a rotary mechanism of the central stalk subunits to proton translocation.</text>
</comment>
<dbReference type="Pfam" id="PF00213">
    <property type="entry name" value="OSCP"/>
    <property type="match status" value="1"/>
</dbReference>
<keyword evidence="5 7" id="KW-0472">Membrane</keyword>
<keyword evidence="7" id="KW-1003">Cell membrane</keyword>
<name>A0A0B6X3B3_9BACT</name>
<keyword evidence="7" id="KW-0139">CF(1)</keyword>
<keyword evidence="2 7" id="KW-0813">Transport</keyword>
<keyword evidence="4 7" id="KW-0406">Ion transport</keyword>
<dbReference type="GO" id="GO:0045259">
    <property type="term" value="C:proton-transporting ATP synthase complex"/>
    <property type="evidence" value="ECO:0007669"/>
    <property type="project" value="UniProtKB-KW"/>
</dbReference>
<dbReference type="PANTHER" id="PTHR11910">
    <property type="entry name" value="ATP SYNTHASE DELTA CHAIN"/>
    <property type="match status" value="1"/>
</dbReference>
<dbReference type="Proteomes" id="UP000031518">
    <property type="component" value="Unassembled WGS sequence"/>
</dbReference>
<keyword evidence="6 7" id="KW-0066">ATP synthesis</keyword>
<dbReference type="RefSeq" id="WP_041978256.1">
    <property type="nucleotide sequence ID" value="NZ_CBXV010000008.1"/>
</dbReference>
<dbReference type="GO" id="GO:0046933">
    <property type="term" value="F:proton-transporting ATP synthase activity, rotational mechanism"/>
    <property type="evidence" value="ECO:0007669"/>
    <property type="project" value="UniProtKB-UniRule"/>
</dbReference>
<proteinExistence type="inferred from homology"/>
<dbReference type="NCBIfam" id="TIGR01145">
    <property type="entry name" value="ATP_synt_delta"/>
    <property type="match status" value="1"/>
</dbReference>
<evidence type="ECO:0000256" key="2">
    <source>
        <dbReference type="ARBA" id="ARBA00022448"/>
    </source>
</evidence>
<dbReference type="GO" id="GO:0016787">
    <property type="term" value="F:hydrolase activity"/>
    <property type="evidence" value="ECO:0007669"/>
    <property type="project" value="UniProtKB-KW"/>
</dbReference>
<evidence type="ECO:0000256" key="5">
    <source>
        <dbReference type="ARBA" id="ARBA00023136"/>
    </source>
</evidence>
<dbReference type="STRING" id="454194.PYK22_02833"/>
<comment type="function">
    <text evidence="7">This protein is part of the stalk that links CF(0) to CF(1). It either transmits conformational changes from CF(0) to CF(1) or is implicated in proton conduction.</text>
</comment>
<evidence type="ECO:0000313" key="9">
    <source>
        <dbReference type="Proteomes" id="UP000031518"/>
    </source>
</evidence>
<sequence>MSAAVARRYAVALADVVFSRNEAREVQEELLAWQRMIEEHALLLEVFRNPTVRREQKRKVLESLIARTRVRQTTANFLRVLLQNHRLAQLEEINRYFAAELDARKGVISAQVTTARPLDDETRERLRERLKAVTGREVRLQFTIDPNLIGGIVTRIGSTVYDGSVRGQLQTIRERLMGEGLS</sequence>
<dbReference type="AlphaFoldDB" id="A0A0B6X3B3"/>
<evidence type="ECO:0000256" key="4">
    <source>
        <dbReference type="ARBA" id="ARBA00023065"/>
    </source>
</evidence>
<evidence type="ECO:0000256" key="7">
    <source>
        <dbReference type="HAMAP-Rule" id="MF_01416"/>
    </source>
</evidence>
<evidence type="ECO:0000256" key="6">
    <source>
        <dbReference type="ARBA" id="ARBA00023310"/>
    </source>
</evidence>
<dbReference type="SUPFAM" id="SSF47928">
    <property type="entry name" value="N-terminal domain of the delta subunit of the F1F0-ATP synthase"/>
    <property type="match status" value="1"/>
</dbReference>
<reference evidence="8 9" key="2">
    <citation type="submission" date="2015-01" db="EMBL/GenBank/DDBJ databases">
        <title>Complete genome sequence of Pyrinomonas methylaliphatogenes type strain K22T.</title>
        <authorList>
            <person name="Lee K.C.Y."/>
            <person name="Power J.F."/>
            <person name="Dunfield P.F."/>
            <person name="Morgan X.C."/>
            <person name="Huttenhower C."/>
            <person name="Stott M.B."/>
        </authorList>
    </citation>
    <scope>NUCLEOTIDE SEQUENCE [LARGE SCALE GENOMIC DNA]</scope>
    <source>
        <strain evidence="8 9">K22</strain>
    </source>
</reference>
<dbReference type="InterPro" id="IPR026015">
    <property type="entry name" value="ATP_synth_OSCP/delta_N_sf"/>
</dbReference>